<proteinExistence type="predicted"/>
<comment type="caution">
    <text evidence="1">The sequence shown here is derived from an EMBL/GenBank/DDBJ whole genome shotgun (WGS) entry which is preliminary data.</text>
</comment>
<organism evidence="1 2">
    <name type="scientific">Saccharopolyspora hordei</name>
    <dbReference type="NCBI Taxonomy" id="1838"/>
    <lineage>
        <taxon>Bacteria</taxon>
        <taxon>Bacillati</taxon>
        <taxon>Actinomycetota</taxon>
        <taxon>Actinomycetes</taxon>
        <taxon>Pseudonocardiales</taxon>
        <taxon>Pseudonocardiaceae</taxon>
        <taxon>Saccharopolyspora</taxon>
    </lineage>
</organism>
<evidence type="ECO:0000313" key="1">
    <source>
        <dbReference type="EMBL" id="NYI82398.1"/>
    </source>
</evidence>
<dbReference type="AlphaFoldDB" id="A0A853AEM6"/>
<dbReference type="Proteomes" id="UP000587002">
    <property type="component" value="Unassembled WGS sequence"/>
</dbReference>
<keyword evidence="2" id="KW-1185">Reference proteome</keyword>
<reference evidence="1 2" key="1">
    <citation type="submission" date="2020-07" db="EMBL/GenBank/DDBJ databases">
        <title>Sequencing the genomes of 1000 actinobacteria strains.</title>
        <authorList>
            <person name="Klenk H.-P."/>
        </authorList>
    </citation>
    <scope>NUCLEOTIDE SEQUENCE [LARGE SCALE GENOMIC DNA]</scope>
    <source>
        <strain evidence="1 2">DSM 44065</strain>
    </source>
</reference>
<name>A0A853AEM6_9PSEU</name>
<dbReference type="EMBL" id="JACCFJ010000001">
    <property type="protein sequence ID" value="NYI82398.1"/>
    <property type="molecule type" value="Genomic_DNA"/>
</dbReference>
<sequence length="32" mass="3259">MTSPLEVLVALVTPVLVPGGRAHAHAAPNSPR</sequence>
<accession>A0A853AEM6</accession>
<evidence type="ECO:0000313" key="2">
    <source>
        <dbReference type="Proteomes" id="UP000587002"/>
    </source>
</evidence>
<gene>
    <name evidence="1" type="ORF">HNR68_001028</name>
</gene>
<protein>
    <submittedName>
        <fullName evidence="1">Uncharacterized protein</fullName>
    </submittedName>
</protein>